<evidence type="ECO:0000256" key="2">
    <source>
        <dbReference type="HAMAP-Rule" id="MF_00048"/>
    </source>
</evidence>
<accession>A0A354G4L0</accession>
<dbReference type="EMBL" id="DNVO01000046">
    <property type="protein sequence ID" value="HBI35948.1"/>
    <property type="molecule type" value="Genomic_DNA"/>
</dbReference>
<comment type="similarity">
    <text evidence="1 2">Belongs to the UPF0102 family.</text>
</comment>
<sequence length="134" mass="15926">MRHLFFTRSIYCGRVSCPVKKKIGVEGEKIAEKYLLSRGYKILKRNWFCYAGELDFVAFKNKLIFVEVKTLSRSTGDDPSAMLTRRKKLKWYHTSNYFLLRHHLLGADWRYDFVGIIKNGEKFLLRHYKNISIP</sequence>
<dbReference type="PANTHER" id="PTHR34039">
    <property type="entry name" value="UPF0102 PROTEIN YRAN"/>
    <property type="match status" value="1"/>
</dbReference>
<comment type="caution">
    <text evidence="3">The sequence shown here is derived from an EMBL/GenBank/DDBJ whole genome shotgun (WGS) entry which is preliminary data.</text>
</comment>
<dbReference type="Pfam" id="PF02021">
    <property type="entry name" value="UPF0102"/>
    <property type="match status" value="1"/>
</dbReference>
<evidence type="ECO:0000256" key="1">
    <source>
        <dbReference type="ARBA" id="ARBA00006738"/>
    </source>
</evidence>
<dbReference type="InterPro" id="IPR011335">
    <property type="entry name" value="Restrct_endonuc-II-like"/>
</dbReference>
<reference evidence="3 4" key="1">
    <citation type="journal article" date="2018" name="Nat. Biotechnol.">
        <title>A standardized bacterial taxonomy based on genome phylogeny substantially revises the tree of life.</title>
        <authorList>
            <person name="Parks D.H."/>
            <person name="Chuvochina M."/>
            <person name="Waite D.W."/>
            <person name="Rinke C."/>
            <person name="Skarshewski A."/>
            <person name="Chaumeil P.A."/>
            <person name="Hugenholtz P."/>
        </authorList>
    </citation>
    <scope>NUCLEOTIDE SEQUENCE [LARGE SCALE GENOMIC DNA]</scope>
    <source>
        <strain evidence="3">UBA12146</strain>
    </source>
</reference>
<protein>
    <recommendedName>
        <fullName evidence="2">UPF0102 protein DDY47_03405</fullName>
    </recommendedName>
</protein>
<name>A0A354G4L0_UNCKA</name>
<evidence type="ECO:0000313" key="4">
    <source>
        <dbReference type="Proteomes" id="UP000261706"/>
    </source>
</evidence>
<dbReference type="Gene3D" id="3.40.1350.10">
    <property type="match status" value="1"/>
</dbReference>
<organism evidence="3 4">
    <name type="scientific">candidate division WWE3 bacterium</name>
    <dbReference type="NCBI Taxonomy" id="2053526"/>
    <lineage>
        <taxon>Bacteria</taxon>
        <taxon>Katanobacteria</taxon>
    </lineage>
</organism>
<dbReference type="PANTHER" id="PTHR34039:SF1">
    <property type="entry name" value="UPF0102 PROTEIN YRAN"/>
    <property type="match status" value="1"/>
</dbReference>
<dbReference type="Proteomes" id="UP000261706">
    <property type="component" value="Unassembled WGS sequence"/>
</dbReference>
<dbReference type="InterPro" id="IPR011856">
    <property type="entry name" value="tRNA_endonuc-like_dom_sf"/>
</dbReference>
<dbReference type="AlphaFoldDB" id="A0A354G4L0"/>
<proteinExistence type="inferred from homology"/>
<gene>
    <name evidence="3" type="ORF">DDY47_03405</name>
</gene>
<dbReference type="SUPFAM" id="SSF52980">
    <property type="entry name" value="Restriction endonuclease-like"/>
    <property type="match status" value="1"/>
</dbReference>
<evidence type="ECO:0000313" key="3">
    <source>
        <dbReference type="EMBL" id="HBI35948.1"/>
    </source>
</evidence>
<dbReference type="GO" id="GO:0003676">
    <property type="term" value="F:nucleic acid binding"/>
    <property type="evidence" value="ECO:0007669"/>
    <property type="project" value="InterPro"/>
</dbReference>
<dbReference type="InterPro" id="IPR003509">
    <property type="entry name" value="UPF0102_YraN-like"/>
</dbReference>
<dbReference type="HAMAP" id="MF_00048">
    <property type="entry name" value="UPF0102"/>
    <property type="match status" value="1"/>
</dbReference>